<accession>A0ABD0WEG8</accession>
<keyword evidence="4" id="KW-0496">Mitochondrion</keyword>
<evidence type="ECO:0000313" key="9">
    <source>
        <dbReference type="EMBL" id="KAL0962092.1"/>
    </source>
</evidence>
<feature type="region of interest" description="Disordered" evidence="6">
    <location>
        <begin position="700"/>
        <end position="741"/>
    </location>
</feature>
<evidence type="ECO:0000259" key="8">
    <source>
        <dbReference type="SMART" id="SM01424"/>
    </source>
</evidence>
<protein>
    <recommendedName>
        <fullName evidence="11">Trafficking kinesin-binding protein 1-like</fullName>
    </recommendedName>
</protein>
<keyword evidence="3 5" id="KW-0175">Coiled coil</keyword>
<evidence type="ECO:0000256" key="1">
    <source>
        <dbReference type="ARBA" id="ARBA00004173"/>
    </source>
</evidence>
<evidence type="ECO:0000256" key="3">
    <source>
        <dbReference type="ARBA" id="ARBA00023054"/>
    </source>
</evidence>
<dbReference type="Pfam" id="PF04849">
    <property type="entry name" value="HAP1_N"/>
    <property type="match status" value="1"/>
</dbReference>
<dbReference type="GO" id="GO:0005739">
    <property type="term" value="C:mitochondrion"/>
    <property type="evidence" value="ECO:0007669"/>
    <property type="project" value="UniProtKB-SubCell"/>
</dbReference>
<dbReference type="InterPro" id="IPR051946">
    <property type="entry name" value="Intracell_Traff-Reg"/>
</dbReference>
<organism evidence="9 10">
    <name type="scientific">Umbra pygmaea</name>
    <name type="common">Eastern mudminnow</name>
    <dbReference type="NCBI Taxonomy" id="75934"/>
    <lineage>
        <taxon>Eukaryota</taxon>
        <taxon>Metazoa</taxon>
        <taxon>Chordata</taxon>
        <taxon>Craniata</taxon>
        <taxon>Vertebrata</taxon>
        <taxon>Euteleostomi</taxon>
        <taxon>Actinopterygii</taxon>
        <taxon>Neopterygii</taxon>
        <taxon>Teleostei</taxon>
        <taxon>Protacanthopterygii</taxon>
        <taxon>Esociformes</taxon>
        <taxon>Umbridae</taxon>
        <taxon>Umbra</taxon>
    </lineage>
</organism>
<feature type="domain" description="Trafficking kinesin-binding protein C-terminal" evidence="7">
    <location>
        <begin position="310"/>
        <end position="458"/>
    </location>
</feature>
<dbReference type="PANTHER" id="PTHR15751">
    <property type="entry name" value="TRAFFICKING KINESIN-BINDING PROTEIN"/>
    <property type="match status" value="1"/>
</dbReference>
<gene>
    <name evidence="9" type="ORF">UPYG_G00335560</name>
</gene>
<feature type="region of interest" description="Disordered" evidence="6">
    <location>
        <begin position="804"/>
        <end position="862"/>
    </location>
</feature>
<evidence type="ECO:0000256" key="5">
    <source>
        <dbReference type="SAM" id="Coils"/>
    </source>
</evidence>
<feature type="region of interest" description="Disordered" evidence="6">
    <location>
        <begin position="304"/>
        <end position="354"/>
    </location>
</feature>
<evidence type="ECO:0000313" key="10">
    <source>
        <dbReference type="Proteomes" id="UP001557470"/>
    </source>
</evidence>
<reference evidence="9 10" key="1">
    <citation type="submission" date="2024-06" db="EMBL/GenBank/DDBJ databases">
        <authorList>
            <person name="Pan Q."/>
            <person name="Wen M."/>
            <person name="Jouanno E."/>
            <person name="Zahm M."/>
            <person name="Klopp C."/>
            <person name="Cabau C."/>
            <person name="Louis A."/>
            <person name="Berthelot C."/>
            <person name="Parey E."/>
            <person name="Roest Crollius H."/>
            <person name="Montfort J."/>
            <person name="Robinson-Rechavi M."/>
            <person name="Bouchez O."/>
            <person name="Lampietro C."/>
            <person name="Lopez Roques C."/>
            <person name="Donnadieu C."/>
            <person name="Postlethwait J."/>
            <person name="Bobe J."/>
            <person name="Verreycken H."/>
            <person name="Guiguen Y."/>
        </authorList>
    </citation>
    <scope>NUCLEOTIDE SEQUENCE [LARGE SCALE GENOMIC DNA]</scope>
    <source>
        <strain evidence="9">Up_M1</strain>
        <tissue evidence="9">Testis</tissue>
    </source>
</reference>
<sequence>MTKTYNDIDAVTRLLEEKEKDLELAARIGQSLLKKNRTLTEQNDYLEEQVGLITEEVAQLHHELNLKDELLQFYTSAADDGEEDASAGSPMGKRSKLLGVSVFGVDSMQRKLRELEEENLSLRSEACHLKTETETYEEKEQQLVNDCVKELRQSSLQINTIAEELARKTDDAMRQQEEITHLLSQIVDLQKKAKSYAVENEELCQHLGAAKDAQRQLTAELTELDDKYSECLEMLHEAQEELKNLRNRNYPAGTPRRFHPLGLYPMDSLAAEIEGTMRKEMSMEDPESEEQKVHQKRVFETVKNINQTVRQRSPIPSNSNIPGSNQASSLSSAHSSGRTTPSASCIGGDVRGDGVTLDNRQQSILMESAAANQDSADARAKKAAGVEDLRLALRRLSLRRQNNLSERRFFEEERGRRRGGMLQEGSGGHAGGMTPSDSIMSLGSLHLWASRPYLPRTSSKRGSATLLHWQQLAQPHLGVILDARPGVVPKGFRPLELELEQVYPWGGFEEDEPGEHYFQSLPTSSASSIASPTLPPQPHPPHPSTPLSHLVSPATPSPSPHLSNADPAAVYYPGKCMAHTSSTYTFTTCRILHPTDELTRVTPSVNSGLSSSSCVMTSSILATPAATPCHAPRRMSLLRPSESSTNLRDATRTTSTSLGLVRLLQERGISAAMYQHPSQGWLRAGGVGLGTGGVLFSTSITPNIRPAPQPDLLRPSTPPNSPEGHDPPSSGTNTPAGFDFKSPSYDNFLASRPARSILKEVAGCARSDRRQQRGRDCESQTDVSVTVHNLNLLDKVKRLGVAGGPPGQGVMAGGDKPHPGASRQTAEVWIALRNRRYEEKPKLSSHGRGQYGNERPRAPGGA</sequence>
<evidence type="ECO:0000256" key="4">
    <source>
        <dbReference type="ARBA" id="ARBA00023128"/>
    </source>
</evidence>
<feature type="compositionally biased region" description="Low complexity" evidence="6">
    <location>
        <begin position="313"/>
        <end position="336"/>
    </location>
</feature>
<dbReference type="SMART" id="SM01424">
    <property type="entry name" value="HAP1_N"/>
    <property type="match status" value="1"/>
</dbReference>
<dbReference type="InterPro" id="IPR022154">
    <property type="entry name" value="TRAK1/2_C"/>
</dbReference>
<evidence type="ECO:0008006" key="11">
    <source>
        <dbReference type="Google" id="ProtNLM"/>
    </source>
</evidence>
<dbReference type="EMBL" id="JAGEUA010000011">
    <property type="protein sequence ID" value="KAL0962092.1"/>
    <property type="molecule type" value="Genomic_DNA"/>
</dbReference>
<feature type="compositionally biased region" description="Pro residues" evidence="6">
    <location>
        <begin position="533"/>
        <end position="544"/>
    </location>
</feature>
<comment type="subcellular location">
    <subcellularLocation>
        <location evidence="1">Mitochondrion</location>
    </subcellularLocation>
</comment>
<keyword evidence="10" id="KW-1185">Reference proteome</keyword>
<dbReference type="Proteomes" id="UP001557470">
    <property type="component" value="Unassembled WGS sequence"/>
</dbReference>
<evidence type="ECO:0000256" key="6">
    <source>
        <dbReference type="SAM" id="MobiDB-lite"/>
    </source>
</evidence>
<dbReference type="PANTHER" id="PTHR15751:SF11">
    <property type="entry name" value="TRAFFICKING KINESIN-BINDING PROTEIN 1"/>
    <property type="match status" value="1"/>
</dbReference>
<comment type="caution">
    <text evidence="9">The sequence shown here is derived from an EMBL/GenBank/DDBJ whole genome shotgun (WGS) entry which is preliminary data.</text>
</comment>
<feature type="domain" description="HAP1 N-terminal" evidence="8">
    <location>
        <begin position="1"/>
        <end position="248"/>
    </location>
</feature>
<name>A0ABD0WEG8_UMBPY</name>
<evidence type="ECO:0000259" key="7">
    <source>
        <dbReference type="SMART" id="SM01423"/>
    </source>
</evidence>
<comment type="similarity">
    <text evidence="2">Belongs to the milton family.</text>
</comment>
<feature type="coiled-coil region" evidence="5">
    <location>
        <begin position="158"/>
        <end position="248"/>
    </location>
</feature>
<dbReference type="SMART" id="SM01423">
    <property type="entry name" value="Milton"/>
    <property type="match status" value="1"/>
</dbReference>
<feature type="compositionally biased region" description="Low complexity" evidence="6">
    <location>
        <begin position="520"/>
        <end position="532"/>
    </location>
</feature>
<dbReference type="AlphaFoldDB" id="A0ABD0WEG8"/>
<proteinExistence type="inferred from homology"/>
<feature type="region of interest" description="Disordered" evidence="6">
    <location>
        <begin position="514"/>
        <end position="562"/>
    </location>
</feature>
<dbReference type="Pfam" id="PF12448">
    <property type="entry name" value="Milton"/>
    <property type="match status" value="1"/>
</dbReference>
<dbReference type="InterPro" id="IPR006933">
    <property type="entry name" value="HAP1_N"/>
</dbReference>
<evidence type="ECO:0000256" key="2">
    <source>
        <dbReference type="ARBA" id="ARBA00007007"/>
    </source>
</evidence>